<feature type="region of interest" description="Disordered" evidence="1">
    <location>
        <begin position="1"/>
        <end position="49"/>
    </location>
</feature>
<keyword evidence="3" id="KW-1185">Reference proteome</keyword>
<reference evidence="2 3" key="1">
    <citation type="submission" date="2023-01" db="EMBL/GenBank/DDBJ databases">
        <title>Complete genome sequence of Roseicyclus marinus strain Dej080120_10.</title>
        <authorList>
            <person name="Ueki S."/>
            <person name="Maruyama F."/>
        </authorList>
    </citation>
    <scope>NUCLEOTIDE SEQUENCE [LARGE SCALE GENOMIC DNA]</scope>
    <source>
        <strain evidence="2 3">Dej080120_10</strain>
    </source>
</reference>
<organism evidence="2 3">
    <name type="scientific">Roseicyclus marinus</name>
    <dbReference type="NCBI Taxonomy" id="2161673"/>
    <lineage>
        <taxon>Bacteria</taxon>
        <taxon>Pseudomonadati</taxon>
        <taxon>Pseudomonadota</taxon>
        <taxon>Alphaproteobacteria</taxon>
        <taxon>Rhodobacterales</taxon>
        <taxon>Roseobacteraceae</taxon>
        <taxon>Roseicyclus</taxon>
    </lineage>
</organism>
<sequence length="49" mass="5293">MCAPGKAALHNHGMWRPSTVTSFPRKGGSDRQGDIPMAEQPKTPAFDPD</sequence>
<evidence type="ECO:0000313" key="3">
    <source>
        <dbReference type="Proteomes" id="UP001337723"/>
    </source>
</evidence>
<dbReference type="KEGG" id="rmai:MACH21_05370"/>
<evidence type="ECO:0000313" key="2">
    <source>
        <dbReference type="EMBL" id="BDW84360.1"/>
    </source>
</evidence>
<proteinExistence type="predicted"/>
<protein>
    <submittedName>
        <fullName evidence="2">Uncharacterized protein</fullName>
    </submittedName>
</protein>
<name>A0AA48KJR7_9RHOB</name>
<dbReference type="AlphaFoldDB" id="A0AA48KJR7"/>
<accession>A0AA48KJR7</accession>
<dbReference type="Proteomes" id="UP001337723">
    <property type="component" value="Chromosome"/>
</dbReference>
<gene>
    <name evidence="2" type="ORF">MACH21_05370</name>
</gene>
<dbReference type="EMBL" id="AP027266">
    <property type="protein sequence ID" value="BDW84360.1"/>
    <property type="molecule type" value="Genomic_DNA"/>
</dbReference>
<evidence type="ECO:0000256" key="1">
    <source>
        <dbReference type="SAM" id="MobiDB-lite"/>
    </source>
</evidence>